<proteinExistence type="predicted"/>
<dbReference type="Pfam" id="PF13439">
    <property type="entry name" value="Glyco_transf_4"/>
    <property type="match status" value="1"/>
</dbReference>
<feature type="domain" description="Glycosyltransferase subfamily 4-like N-terminal" evidence="3">
    <location>
        <begin position="77"/>
        <end position="170"/>
    </location>
</feature>
<dbReference type="InterPro" id="IPR028098">
    <property type="entry name" value="Glyco_trans_4-like_N"/>
</dbReference>
<evidence type="ECO:0000256" key="1">
    <source>
        <dbReference type="ARBA" id="ARBA00022679"/>
    </source>
</evidence>
<dbReference type="Pfam" id="PF00534">
    <property type="entry name" value="Glycos_transf_1"/>
    <property type="match status" value="1"/>
</dbReference>
<dbReference type="CDD" id="cd03809">
    <property type="entry name" value="GT4_MtfB-like"/>
    <property type="match status" value="1"/>
</dbReference>
<accession>A0A955LK02</accession>
<dbReference type="EMBL" id="JAGQKZ010000005">
    <property type="protein sequence ID" value="MCA9391803.1"/>
    <property type="molecule type" value="Genomic_DNA"/>
</dbReference>
<sequence>MRLIGIDASRAETNEKSGTENYSYQIIKAIASTSCQDELRLYKRADGLWFDKSLQVEEIKIGLSFMWTQLGLAAKTWTDKIDVLFVPAHVVPFMKNPLIPVVVTVHDLRTEFLPQHSSLLQKFYLNRFTEKVRAMLASHIIAVSESTKNDIISRLGVSSEKITVVYEGVDHLHYDVKKLTDQSKCDDVLSRYNIANDYLLFVGTIQPRKNLVRLMQAFAQVASERQGLDLVVAGKKGWMYDDILATPAKLGLSNRIRFIDYVKTEDLPYLYGGAKALVFPSLYEGFGLPILESFAMGTPVLTSNISSMPEVGGEFAVYVEPTSVDDISRGIFDVLKINAEPQSFVDYSKNFSWEKAGRQTLKILQDNMR</sequence>
<reference evidence="4" key="2">
    <citation type="journal article" date="2021" name="Microbiome">
        <title>Successional dynamics and alternative stable states in a saline activated sludge microbial community over 9 years.</title>
        <authorList>
            <person name="Wang Y."/>
            <person name="Ye J."/>
            <person name="Ju F."/>
            <person name="Liu L."/>
            <person name="Boyd J.A."/>
            <person name="Deng Y."/>
            <person name="Parks D.H."/>
            <person name="Jiang X."/>
            <person name="Yin X."/>
            <person name="Woodcroft B.J."/>
            <person name="Tyson G.W."/>
            <person name="Hugenholtz P."/>
            <person name="Polz M.F."/>
            <person name="Zhang T."/>
        </authorList>
    </citation>
    <scope>NUCLEOTIDE SEQUENCE</scope>
    <source>
        <strain evidence="4">HKST-UBA03</strain>
    </source>
</reference>
<feature type="domain" description="Glycosyl transferase family 1" evidence="2">
    <location>
        <begin position="197"/>
        <end position="350"/>
    </location>
</feature>
<dbReference type="AlphaFoldDB" id="A0A955LK02"/>
<protein>
    <submittedName>
        <fullName evidence="4">Glycosyltransferase family 4 protein</fullName>
    </submittedName>
</protein>
<keyword evidence="1" id="KW-0808">Transferase</keyword>
<evidence type="ECO:0000313" key="5">
    <source>
        <dbReference type="Proteomes" id="UP000751518"/>
    </source>
</evidence>
<name>A0A955LK02_UNCKA</name>
<evidence type="ECO:0000259" key="3">
    <source>
        <dbReference type="Pfam" id="PF13439"/>
    </source>
</evidence>
<evidence type="ECO:0000313" key="4">
    <source>
        <dbReference type="EMBL" id="MCA9391803.1"/>
    </source>
</evidence>
<dbReference type="PANTHER" id="PTHR46401:SF2">
    <property type="entry name" value="GLYCOSYLTRANSFERASE WBBK-RELATED"/>
    <property type="match status" value="1"/>
</dbReference>
<organism evidence="4 5">
    <name type="scientific">candidate division WWE3 bacterium</name>
    <dbReference type="NCBI Taxonomy" id="2053526"/>
    <lineage>
        <taxon>Bacteria</taxon>
        <taxon>Katanobacteria</taxon>
    </lineage>
</organism>
<dbReference type="GO" id="GO:0009103">
    <property type="term" value="P:lipopolysaccharide biosynthetic process"/>
    <property type="evidence" value="ECO:0007669"/>
    <property type="project" value="TreeGrafter"/>
</dbReference>
<dbReference type="SUPFAM" id="SSF53756">
    <property type="entry name" value="UDP-Glycosyltransferase/glycogen phosphorylase"/>
    <property type="match status" value="1"/>
</dbReference>
<dbReference type="GO" id="GO:0016757">
    <property type="term" value="F:glycosyltransferase activity"/>
    <property type="evidence" value="ECO:0007669"/>
    <property type="project" value="InterPro"/>
</dbReference>
<dbReference type="PANTHER" id="PTHR46401">
    <property type="entry name" value="GLYCOSYLTRANSFERASE WBBK-RELATED"/>
    <property type="match status" value="1"/>
</dbReference>
<comment type="caution">
    <text evidence="4">The sequence shown here is derived from an EMBL/GenBank/DDBJ whole genome shotgun (WGS) entry which is preliminary data.</text>
</comment>
<reference evidence="4" key="1">
    <citation type="submission" date="2020-04" db="EMBL/GenBank/DDBJ databases">
        <authorList>
            <person name="Zhang T."/>
        </authorList>
    </citation>
    <scope>NUCLEOTIDE SEQUENCE</scope>
    <source>
        <strain evidence="4">HKST-UBA03</strain>
    </source>
</reference>
<dbReference type="Gene3D" id="3.40.50.2000">
    <property type="entry name" value="Glycogen Phosphorylase B"/>
    <property type="match status" value="2"/>
</dbReference>
<dbReference type="InterPro" id="IPR001296">
    <property type="entry name" value="Glyco_trans_1"/>
</dbReference>
<evidence type="ECO:0000259" key="2">
    <source>
        <dbReference type="Pfam" id="PF00534"/>
    </source>
</evidence>
<dbReference type="Proteomes" id="UP000751518">
    <property type="component" value="Unassembled WGS sequence"/>
</dbReference>
<gene>
    <name evidence="4" type="ORF">KC614_01195</name>
</gene>